<dbReference type="Proteomes" id="UP000184330">
    <property type="component" value="Unassembled WGS sequence"/>
</dbReference>
<dbReference type="STRING" id="576137.A0A1L7XWG2"/>
<keyword evidence="2" id="KW-1185">Reference proteome</keyword>
<name>A0A1L7XWG2_9HELO</name>
<proteinExistence type="predicted"/>
<sequence>MLHSLSESPFTYTTARVEQILEDDLDRADPKLPDKNIEFIVEAIGFRLEQKGTKLLYRFPTSDSRKAHAASLCSRLIDSLDDPTRHVELMDEAFSSLIKCHFRPTRPIQEISEQVCALLSRLPATPLEITDTSLSNPLDLIPGEFFLAGRDREWSTLRLVRHVTRNIIRVPLCWSIMPRALTAVNSLIYDFTENVAELFEFSLYATEDSNHVPDWKLFLIKAFLWTQWQRCVMLNSWFVLNNQIQAGFHSESSSGILVSRMTSGLVQTSDDSSETSTIKIVHPQPVPYVCKWALRLLQTDRGSVTFDLRRLFYRYAELFGHLPPRCIKLEDGMAQCEGGSLYKCNRFVGMKIEDQTAHTKHCGRNCHSLHWDEESYRNTEGARAVSLDQKENGLLQYCTASERTMAISHVWSHGQGGRPELGTSGLNSCLHNRYLKIAKSKGCDSYWMDTPCIPQDPILRREAIEQINSVFANSKLTLVCDRDLMSIEISEISLELQESILAVILLCDWNVRAWTLLEALRGRKNVQILCADDETMSLREMLYTVQKEGSIDLAILYLTSQHLLPAKRVFLNRKVHKDWWRNETEDNGIFKVEEAAALMSLRHASRRGDEIVIWSLLHNDKVPRPYRSNLGFDALSGLHHSNNDDTEENTAESLDEDPNSSLAEAFWRMRVGKHLYTGFLMSSAPRDIKRKGLTWAPSCPTLPPLPLSDLESDTSLAKESYMSFDGRNTNLGIIAPWGLMSHWLMHVFKKSEQNSGNSIFRRTKFIVLDKPSRELRVRLSLISARFLRDDAWGALLHTMDSVGNPARYRGRNSGTLFAVVGSSNLSVWRWRGLYNWDNSIPLPDLEEQEIVLE</sequence>
<dbReference type="EMBL" id="FJOG01000069">
    <property type="protein sequence ID" value="CZR69338.1"/>
    <property type="molecule type" value="Genomic_DNA"/>
</dbReference>
<accession>A0A1L7XWG2</accession>
<reference evidence="1 2" key="1">
    <citation type="submission" date="2016-03" db="EMBL/GenBank/DDBJ databases">
        <authorList>
            <person name="Ploux O."/>
        </authorList>
    </citation>
    <scope>NUCLEOTIDE SEQUENCE [LARGE SCALE GENOMIC DNA]</scope>
    <source>
        <strain evidence="1 2">UAMH 11012</strain>
    </source>
</reference>
<evidence type="ECO:0008006" key="3">
    <source>
        <dbReference type="Google" id="ProtNLM"/>
    </source>
</evidence>
<protein>
    <recommendedName>
        <fullName evidence="3">Heterokaryon incompatibility domain-containing protein</fullName>
    </recommendedName>
</protein>
<evidence type="ECO:0000313" key="1">
    <source>
        <dbReference type="EMBL" id="CZR69338.1"/>
    </source>
</evidence>
<gene>
    <name evidence="1" type="ORF">PAC_19238</name>
</gene>
<dbReference type="AlphaFoldDB" id="A0A1L7XWG2"/>
<evidence type="ECO:0000313" key="2">
    <source>
        <dbReference type="Proteomes" id="UP000184330"/>
    </source>
</evidence>
<organism evidence="1 2">
    <name type="scientific">Phialocephala subalpina</name>
    <dbReference type="NCBI Taxonomy" id="576137"/>
    <lineage>
        <taxon>Eukaryota</taxon>
        <taxon>Fungi</taxon>
        <taxon>Dikarya</taxon>
        <taxon>Ascomycota</taxon>
        <taxon>Pezizomycotina</taxon>
        <taxon>Leotiomycetes</taxon>
        <taxon>Helotiales</taxon>
        <taxon>Mollisiaceae</taxon>
        <taxon>Phialocephala</taxon>
        <taxon>Phialocephala fortinii species complex</taxon>
    </lineage>
</organism>
<dbReference type="PANTHER" id="PTHR39596:SF4">
    <property type="entry name" value="HET DOMAIN PROTEIN (AFU_ORTHOLOGUE AFUA_3G03140)-RELATED"/>
    <property type="match status" value="1"/>
</dbReference>
<dbReference type="PANTHER" id="PTHR39596">
    <property type="match status" value="1"/>
</dbReference>
<dbReference type="OrthoDB" id="3499582at2759"/>